<proteinExistence type="predicted"/>
<keyword evidence="3 5" id="KW-1133">Transmembrane helix</keyword>
<keyword evidence="2 5" id="KW-0812">Transmembrane</keyword>
<feature type="transmembrane region" description="Helical" evidence="5">
    <location>
        <begin position="216"/>
        <end position="233"/>
    </location>
</feature>
<feature type="transmembrane region" description="Helical" evidence="5">
    <location>
        <begin position="12"/>
        <end position="33"/>
    </location>
</feature>
<dbReference type="PROSITE" id="PS50850">
    <property type="entry name" value="MFS"/>
    <property type="match status" value="1"/>
</dbReference>
<feature type="domain" description="Major facilitator superfamily (MFS) profile" evidence="6">
    <location>
        <begin position="11"/>
        <end position="397"/>
    </location>
</feature>
<dbReference type="SUPFAM" id="SSF103473">
    <property type="entry name" value="MFS general substrate transporter"/>
    <property type="match status" value="1"/>
</dbReference>
<dbReference type="InterPro" id="IPR051788">
    <property type="entry name" value="MFS_Transporter"/>
</dbReference>
<evidence type="ECO:0000313" key="8">
    <source>
        <dbReference type="Proteomes" id="UP000315628"/>
    </source>
</evidence>
<evidence type="ECO:0000256" key="3">
    <source>
        <dbReference type="ARBA" id="ARBA00022989"/>
    </source>
</evidence>
<feature type="transmembrane region" description="Helical" evidence="5">
    <location>
        <begin position="139"/>
        <end position="159"/>
    </location>
</feature>
<feature type="transmembrane region" description="Helical" evidence="5">
    <location>
        <begin position="374"/>
        <end position="393"/>
    </location>
</feature>
<comment type="caution">
    <text evidence="7">The sequence shown here is derived from an EMBL/GenBank/DDBJ whole genome shotgun (WGS) entry which is preliminary data.</text>
</comment>
<evidence type="ECO:0000256" key="4">
    <source>
        <dbReference type="ARBA" id="ARBA00023136"/>
    </source>
</evidence>
<feature type="transmembrane region" description="Helical" evidence="5">
    <location>
        <begin position="253"/>
        <end position="273"/>
    </location>
</feature>
<dbReference type="PANTHER" id="PTHR23514:SF13">
    <property type="entry name" value="INNER MEMBRANE PROTEIN YBJJ"/>
    <property type="match status" value="1"/>
</dbReference>
<dbReference type="Pfam" id="PF07690">
    <property type="entry name" value="MFS_1"/>
    <property type="match status" value="1"/>
</dbReference>
<dbReference type="InterPro" id="IPR011701">
    <property type="entry name" value="MFS"/>
</dbReference>
<gene>
    <name evidence="7" type="ORF">FB557_2304</name>
</gene>
<reference evidence="7 8" key="1">
    <citation type="submission" date="2019-06" db="EMBL/GenBank/DDBJ databases">
        <title>Sequencing the genomes of 1000 actinobacteria strains.</title>
        <authorList>
            <person name="Klenk H.-P."/>
        </authorList>
    </citation>
    <scope>NUCLEOTIDE SEQUENCE [LARGE SCALE GENOMIC DNA]</scope>
    <source>
        <strain evidence="7 8">DSM 18935</strain>
    </source>
</reference>
<dbReference type="AlphaFoldDB" id="A0A560W7S6"/>
<sequence length="403" mass="40941">MLRSEPTPSRARLGVSAMFFTNGVIFSALLPRYPEIKDTFELSNSAFGLLVVAFPVGAALGALFAGRAIRALSAPTVTALGTLLVALALTAAGFSPVVWLFAGALVLAGALDAIVDAAQNVQGVLVEQWRERSVINSLHALWSIGAATGGLIGAAAVAVDLSIGLQMAINGALWSVVAAVSSYLSVVPDEVRARIRSDSAQESSVAVGSPGARRHAWRLLAPLVVLAFCGTLIEDVANNWVVLFLAREAGAPAAVAGLGLTVVLGAQFVGRLLGDPMTDRWGREAVARSGGVIIAVGALLAMFSPAYPVAVLGFALTGLGCATLVPAAFAAAGRVPGLPEGTGIAVIGWLMRLGFLVTSPAIGRLSDATSLSTAMVIPVAAGLLAALVASVVGRRAAARPRTA</sequence>
<feature type="transmembrane region" description="Helical" evidence="5">
    <location>
        <begin position="165"/>
        <end position="186"/>
    </location>
</feature>
<evidence type="ECO:0000256" key="1">
    <source>
        <dbReference type="ARBA" id="ARBA00004651"/>
    </source>
</evidence>
<organism evidence="7 8">
    <name type="scientific">Marihabitans asiaticum</name>
    <dbReference type="NCBI Taxonomy" id="415218"/>
    <lineage>
        <taxon>Bacteria</taxon>
        <taxon>Bacillati</taxon>
        <taxon>Actinomycetota</taxon>
        <taxon>Actinomycetes</taxon>
        <taxon>Micrococcales</taxon>
        <taxon>Intrasporangiaceae</taxon>
        <taxon>Marihabitans</taxon>
    </lineage>
</organism>
<dbReference type="PANTHER" id="PTHR23514">
    <property type="entry name" value="BYPASS OF STOP CODON PROTEIN 6"/>
    <property type="match status" value="1"/>
</dbReference>
<dbReference type="RefSeq" id="WP_246074745.1">
    <property type="nucleotide sequence ID" value="NZ_BAAAYT010000002.1"/>
</dbReference>
<keyword evidence="4 5" id="KW-0472">Membrane</keyword>
<accession>A0A560W7S6</accession>
<evidence type="ECO:0000256" key="2">
    <source>
        <dbReference type="ARBA" id="ARBA00022692"/>
    </source>
</evidence>
<dbReference type="CDD" id="cd17393">
    <property type="entry name" value="MFS_MosC_like"/>
    <property type="match status" value="1"/>
</dbReference>
<evidence type="ECO:0000259" key="6">
    <source>
        <dbReference type="PROSITE" id="PS50850"/>
    </source>
</evidence>
<dbReference type="InterPro" id="IPR036259">
    <property type="entry name" value="MFS_trans_sf"/>
</dbReference>
<evidence type="ECO:0000313" key="7">
    <source>
        <dbReference type="EMBL" id="TWD13674.1"/>
    </source>
</evidence>
<dbReference type="GO" id="GO:0022857">
    <property type="term" value="F:transmembrane transporter activity"/>
    <property type="evidence" value="ECO:0007669"/>
    <property type="project" value="InterPro"/>
</dbReference>
<dbReference type="Gene3D" id="1.20.1250.20">
    <property type="entry name" value="MFS general substrate transporter like domains"/>
    <property type="match status" value="2"/>
</dbReference>
<comment type="subcellular location">
    <subcellularLocation>
        <location evidence="1">Cell membrane</location>
        <topology evidence="1">Multi-pass membrane protein</topology>
    </subcellularLocation>
</comment>
<dbReference type="InterPro" id="IPR020846">
    <property type="entry name" value="MFS_dom"/>
</dbReference>
<dbReference type="EMBL" id="VIUW01000004">
    <property type="protein sequence ID" value="TWD13674.1"/>
    <property type="molecule type" value="Genomic_DNA"/>
</dbReference>
<dbReference type="Proteomes" id="UP000315628">
    <property type="component" value="Unassembled WGS sequence"/>
</dbReference>
<name>A0A560W7S6_9MICO</name>
<feature type="transmembrane region" description="Helical" evidence="5">
    <location>
        <begin position="45"/>
        <end position="65"/>
    </location>
</feature>
<keyword evidence="8" id="KW-1185">Reference proteome</keyword>
<evidence type="ECO:0000256" key="5">
    <source>
        <dbReference type="SAM" id="Phobius"/>
    </source>
</evidence>
<feature type="transmembrane region" description="Helical" evidence="5">
    <location>
        <begin position="72"/>
        <end position="92"/>
    </location>
</feature>
<dbReference type="GO" id="GO:0005886">
    <property type="term" value="C:plasma membrane"/>
    <property type="evidence" value="ECO:0007669"/>
    <property type="project" value="UniProtKB-SubCell"/>
</dbReference>
<protein>
    <submittedName>
        <fullName evidence="7">Fucose permease</fullName>
    </submittedName>
</protein>
<feature type="transmembrane region" description="Helical" evidence="5">
    <location>
        <begin position="98"/>
        <end position="118"/>
    </location>
</feature>
<feature type="transmembrane region" description="Helical" evidence="5">
    <location>
        <begin position="285"/>
        <end position="303"/>
    </location>
</feature>
<feature type="transmembrane region" description="Helical" evidence="5">
    <location>
        <begin position="309"/>
        <end position="332"/>
    </location>
</feature>
<feature type="transmembrane region" description="Helical" evidence="5">
    <location>
        <begin position="344"/>
        <end position="362"/>
    </location>
</feature>